<proteinExistence type="predicted"/>
<evidence type="ECO:0000313" key="1">
    <source>
        <dbReference type="EMBL" id="EQB15739.1"/>
    </source>
</evidence>
<reference evidence="1 2" key="1">
    <citation type="journal article" date="2013" name="Genome Announc.">
        <title>Draft Genome Sequence of Sphingobium lactosutens Strain DS20T, Isolated from a Hexachlorocyclohexane Dumpsite.</title>
        <authorList>
            <person name="Kumar R."/>
            <person name="Dwivedi V."/>
            <person name="Negi V."/>
            <person name="Khurana J.P."/>
            <person name="Lal R."/>
        </authorList>
    </citation>
    <scope>NUCLEOTIDE SEQUENCE [LARGE SCALE GENOMIC DNA]</scope>
    <source>
        <strain evidence="1 2">DS20</strain>
    </source>
</reference>
<evidence type="ECO:0000313" key="2">
    <source>
        <dbReference type="Proteomes" id="UP000015531"/>
    </source>
</evidence>
<keyword evidence="2" id="KW-1185">Reference proteome</keyword>
<protein>
    <submittedName>
        <fullName evidence="1">Uncharacterized protein</fullName>
    </submittedName>
</protein>
<accession>T0J1B6</accession>
<organism evidence="1 2">
    <name type="scientific">Sphingobium lactosutens DS20</name>
    <dbReference type="NCBI Taxonomy" id="1331060"/>
    <lineage>
        <taxon>Bacteria</taxon>
        <taxon>Pseudomonadati</taxon>
        <taxon>Pseudomonadota</taxon>
        <taxon>Alphaproteobacteria</taxon>
        <taxon>Sphingomonadales</taxon>
        <taxon>Sphingomonadaceae</taxon>
        <taxon>Sphingobium</taxon>
    </lineage>
</organism>
<name>T0J1B6_9SPHN</name>
<dbReference type="AlphaFoldDB" id="T0J1B6"/>
<dbReference type="Proteomes" id="UP000015531">
    <property type="component" value="Unassembled WGS sequence"/>
</dbReference>
<dbReference type="RefSeq" id="WP_021225867.1">
    <property type="nucleotide sequence ID" value="NZ_ATDP01000082.1"/>
</dbReference>
<sequence length="83" mass="9096">MIGPALSEQVVQRLKEATVVGLEPELREVAQDDNIPPDQMIWSLLQMHLEGAVAVVASAPQNMRFDMSTAVAAFLGYEMGRLI</sequence>
<dbReference type="EMBL" id="ATDP01000082">
    <property type="protein sequence ID" value="EQB15739.1"/>
    <property type="molecule type" value="Genomic_DNA"/>
</dbReference>
<comment type="caution">
    <text evidence="1">The sequence shown here is derived from an EMBL/GenBank/DDBJ whole genome shotgun (WGS) entry which is preliminary data.</text>
</comment>
<gene>
    <name evidence="1" type="ORF">RLDS_10715</name>
</gene>
<dbReference type="PATRIC" id="fig|1331060.3.peg.2048"/>